<feature type="domain" description="Zn(2)-C6 fungal-type" evidence="3">
    <location>
        <begin position="153"/>
        <end position="184"/>
    </location>
</feature>
<feature type="region of interest" description="Disordered" evidence="2">
    <location>
        <begin position="65"/>
        <end position="97"/>
    </location>
</feature>
<evidence type="ECO:0000313" key="5">
    <source>
        <dbReference type="Proteomes" id="UP001498421"/>
    </source>
</evidence>
<name>A0ABR1I6M3_9HYPO</name>
<gene>
    <name evidence="4" type="ORF">QQZ08_004229</name>
</gene>
<dbReference type="PROSITE" id="PS00463">
    <property type="entry name" value="ZN2_CY6_FUNGAL_1"/>
    <property type="match status" value="1"/>
</dbReference>
<keyword evidence="5" id="KW-1185">Reference proteome</keyword>
<sequence length="372" mass="40672">MDASYDQSEENLDVEYALLHALGKLDQEDDQPLGETAQYQPQHDQDLWGQELPGFWGDFQELESFSNSVSEEGTDSPILDNTGLGQAESQSQSQPQPQLLLPQEQNSLPQGQYYWPQCQLPIPGDNLVLPENQPVLPQNQLVLAPDQLGIPKSCLRCKTRKAKCLRDGDEDCKSCLKAGQPCVRENVDLREKTTVLASLQTKKAACHEAYTAAARLVSKAMETVLAVDLGPGVLHGAVVSLTEKRNDKAGSLMENLPTISDCLACPEVTIDSQNITPIPAVDVAALTKPQLKKHVDSFDSAAGARIHGFRKAVVALMTACDSWPVDLLGSRHDLCVCALQGVHEGSFDAMVNWGTTSEYAQKLFEENQAKNY</sequence>
<reference evidence="4 5" key="1">
    <citation type="journal article" date="2025" name="Microbiol. Resour. Announc.">
        <title>Draft genome sequences for Neonectria magnoliae and Neonectria punicea, canker pathogens of Liriodendron tulipifera and Acer saccharum in West Virginia.</title>
        <authorList>
            <person name="Petronek H.M."/>
            <person name="Kasson M.T."/>
            <person name="Metheny A.M."/>
            <person name="Stauder C.M."/>
            <person name="Lovett B."/>
            <person name="Lynch S.C."/>
            <person name="Garnas J.R."/>
            <person name="Kasson L.R."/>
            <person name="Stajich J.E."/>
        </authorList>
    </citation>
    <scope>NUCLEOTIDE SEQUENCE [LARGE SCALE GENOMIC DNA]</scope>
    <source>
        <strain evidence="4 5">NRRL 64651</strain>
    </source>
</reference>
<dbReference type="SUPFAM" id="SSF57701">
    <property type="entry name" value="Zn2/Cys6 DNA-binding domain"/>
    <property type="match status" value="1"/>
</dbReference>
<dbReference type="InterPro" id="IPR036864">
    <property type="entry name" value="Zn2-C6_fun-type_DNA-bd_sf"/>
</dbReference>
<proteinExistence type="predicted"/>
<organism evidence="4 5">
    <name type="scientific">Neonectria magnoliae</name>
    <dbReference type="NCBI Taxonomy" id="2732573"/>
    <lineage>
        <taxon>Eukaryota</taxon>
        <taxon>Fungi</taxon>
        <taxon>Dikarya</taxon>
        <taxon>Ascomycota</taxon>
        <taxon>Pezizomycotina</taxon>
        <taxon>Sordariomycetes</taxon>
        <taxon>Hypocreomycetidae</taxon>
        <taxon>Hypocreales</taxon>
        <taxon>Nectriaceae</taxon>
        <taxon>Neonectria</taxon>
    </lineage>
</organism>
<dbReference type="Proteomes" id="UP001498421">
    <property type="component" value="Unassembled WGS sequence"/>
</dbReference>
<accession>A0ABR1I6M3</accession>
<evidence type="ECO:0000313" key="4">
    <source>
        <dbReference type="EMBL" id="KAK7429219.1"/>
    </source>
</evidence>
<dbReference type="InterPro" id="IPR001138">
    <property type="entry name" value="Zn2Cys6_DnaBD"/>
</dbReference>
<dbReference type="EMBL" id="JAZAVK010000031">
    <property type="protein sequence ID" value="KAK7429219.1"/>
    <property type="molecule type" value="Genomic_DNA"/>
</dbReference>
<dbReference type="CDD" id="cd00067">
    <property type="entry name" value="GAL4"/>
    <property type="match status" value="1"/>
</dbReference>
<evidence type="ECO:0000256" key="2">
    <source>
        <dbReference type="SAM" id="MobiDB-lite"/>
    </source>
</evidence>
<dbReference type="PROSITE" id="PS50048">
    <property type="entry name" value="ZN2_CY6_FUNGAL_2"/>
    <property type="match status" value="1"/>
</dbReference>
<keyword evidence="1" id="KW-0539">Nucleus</keyword>
<evidence type="ECO:0000256" key="1">
    <source>
        <dbReference type="ARBA" id="ARBA00023242"/>
    </source>
</evidence>
<protein>
    <recommendedName>
        <fullName evidence="3">Zn(2)-C6 fungal-type domain-containing protein</fullName>
    </recommendedName>
</protein>
<comment type="caution">
    <text evidence="4">The sequence shown here is derived from an EMBL/GenBank/DDBJ whole genome shotgun (WGS) entry which is preliminary data.</text>
</comment>
<evidence type="ECO:0000259" key="3">
    <source>
        <dbReference type="PROSITE" id="PS50048"/>
    </source>
</evidence>